<gene>
    <name evidence="2" type="primary">mazG</name>
    <name evidence="2" type="ORF">Q8A70_10040</name>
</gene>
<dbReference type="Proteomes" id="UP001230156">
    <property type="component" value="Unassembled WGS sequence"/>
</dbReference>
<dbReference type="InterPro" id="IPR004518">
    <property type="entry name" value="MazG-like_dom"/>
</dbReference>
<comment type="caution">
    <text evidence="2">The sequence shown here is derived from an EMBL/GenBank/DDBJ whole genome shotgun (WGS) entry which is preliminary data.</text>
</comment>
<dbReference type="InterPro" id="IPR048015">
    <property type="entry name" value="NTP-PPase_MazG-like_N"/>
</dbReference>
<dbReference type="InterPro" id="IPR048011">
    <property type="entry name" value="NTP-PPase_MazG-like_C"/>
</dbReference>
<dbReference type="RefSeq" id="WP_379955453.1">
    <property type="nucleotide sequence ID" value="NZ_JAUYVI010000003.1"/>
</dbReference>
<dbReference type="EC" id="3.6.1.9" evidence="2"/>
<sequence length="287" mass="31271">MTDLLQSPAPSSAALAFDRLLAIMARLRDPQDGCPWDLEQSFRTIVPHTIEEAYEVADAIERDDLKSLPGELGDLLFQVVFYAQMAAEAGQFRMEDVIAAINTKMIERHPHVFGTATIETAAAQTVAWEVQKAKERAAEAAAAGRALSVLDGVAAGLPALIRAEKLQKRAARIGFDWPAAGPVIDKVEEEIGELKAELGDRPKPERLDEEMGDLLFACANLARHLGVDPEGALRRANAKFERRFKRMEALAAVDSGSGGGQESMPTSLEHLEALWQRVKAEEGKHAP</sequence>
<dbReference type="GO" id="GO:0047429">
    <property type="term" value="F:nucleoside triphosphate diphosphatase activity"/>
    <property type="evidence" value="ECO:0007669"/>
    <property type="project" value="UniProtKB-EC"/>
</dbReference>
<keyword evidence="2" id="KW-0378">Hydrolase</keyword>
<dbReference type="Pfam" id="PF03819">
    <property type="entry name" value="MazG"/>
    <property type="match status" value="2"/>
</dbReference>
<dbReference type="Gene3D" id="1.10.287.1080">
    <property type="entry name" value="MazG-like"/>
    <property type="match status" value="2"/>
</dbReference>
<evidence type="ECO:0000313" key="3">
    <source>
        <dbReference type="Proteomes" id="UP001230156"/>
    </source>
</evidence>
<evidence type="ECO:0000313" key="2">
    <source>
        <dbReference type="EMBL" id="MDQ7248007.1"/>
    </source>
</evidence>
<name>A0ABU0YLB9_9PROT</name>
<organism evidence="2 3">
    <name type="scientific">Dongia sedimenti</name>
    <dbReference type="NCBI Taxonomy" id="3064282"/>
    <lineage>
        <taxon>Bacteria</taxon>
        <taxon>Pseudomonadati</taxon>
        <taxon>Pseudomonadota</taxon>
        <taxon>Alphaproteobacteria</taxon>
        <taxon>Rhodospirillales</taxon>
        <taxon>Dongiaceae</taxon>
        <taxon>Dongia</taxon>
    </lineage>
</organism>
<dbReference type="PANTHER" id="PTHR30522">
    <property type="entry name" value="NUCLEOSIDE TRIPHOSPHATE PYROPHOSPHOHYDROLASE"/>
    <property type="match status" value="1"/>
</dbReference>
<protein>
    <submittedName>
        <fullName evidence="2">Nucleoside triphosphate pyrophosphohydrolase</fullName>
        <ecNumber evidence="2">3.6.1.9</ecNumber>
    </submittedName>
</protein>
<dbReference type="PANTHER" id="PTHR30522:SF0">
    <property type="entry name" value="NUCLEOSIDE TRIPHOSPHATE PYROPHOSPHOHYDROLASE"/>
    <property type="match status" value="1"/>
</dbReference>
<feature type="domain" description="NTP pyrophosphohydrolase MazG-like" evidence="1">
    <location>
        <begin position="40"/>
        <end position="113"/>
    </location>
</feature>
<reference evidence="3" key="1">
    <citation type="submission" date="2023-08" db="EMBL/GenBank/DDBJ databases">
        <title>Rhodospirillaceae gen. nov., a novel taxon isolated from the Yangtze River Yuezi River estuary sludge.</title>
        <authorList>
            <person name="Ruan L."/>
        </authorList>
    </citation>
    <scope>NUCLEOTIDE SEQUENCE [LARGE SCALE GENOMIC DNA]</scope>
    <source>
        <strain evidence="3">R-7</strain>
    </source>
</reference>
<dbReference type="CDD" id="cd11529">
    <property type="entry name" value="NTP-PPase_MazG_Cterm"/>
    <property type="match status" value="1"/>
</dbReference>
<accession>A0ABU0YLB9</accession>
<keyword evidence="3" id="KW-1185">Reference proteome</keyword>
<dbReference type="NCBIfam" id="TIGR00444">
    <property type="entry name" value="mazG"/>
    <property type="match status" value="1"/>
</dbReference>
<evidence type="ECO:0000259" key="1">
    <source>
        <dbReference type="Pfam" id="PF03819"/>
    </source>
</evidence>
<dbReference type="CDD" id="cd11528">
    <property type="entry name" value="NTP-PPase_MazG_Nterm"/>
    <property type="match status" value="1"/>
</dbReference>
<proteinExistence type="predicted"/>
<dbReference type="SUPFAM" id="SSF101386">
    <property type="entry name" value="all-alpha NTP pyrophosphatases"/>
    <property type="match status" value="2"/>
</dbReference>
<dbReference type="NCBIfam" id="NF007113">
    <property type="entry name" value="PRK09562.1"/>
    <property type="match status" value="1"/>
</dbReference>
<dbReference type="InterPro" id="IPR011551">
    <property type="entry name" value="NTP_PyrPHydrolase_MazG"/>
</dbReference>
<dbReference type="EMBL" id="JAUYVI010000003">
    <property type="protein sequence ID" value="MDQ7248007.1"/>
    <property type="molecule type" value="Genomic_DNA"/>
</dbReference>
<feature type="domain" description="NTP pyrophosphohydrolase MazG-like" evidence="1">
    <location>
        <begin position="186"/>
        <end position="245"/>
    </location>
</feature>